<evidence type="ECO:0000256" key="8">
    <source>
        <dbReference type="ARBA" id="ARBA00023242"/>
    </source>
</evidence>
<keyword evidence="12" id="KW-1185">Reference proteome</keyword>
<dbReference type="GO" id="GO:0071014">
    <property type="term" value="C:post-mRNA release spliceosomal complex"/>
    <property type="evidence" value="ECO:0007669"/>
    <property type="project" value="TreeGrafter"/>
</dbReference>
<evidence type="ECO:0000256" key="3">
    <source>
        <dbReference type="ARBA" id="ARBA00010028"/>
    </source>
</evidence>
<evidence type="ECO:0000256" key="2">
    <source>
        <dbReference type="ARBA" id="ARBA00004123"/>
    </source>
</evidence>
<dbReference type="GO" id="GO:0000398">
    <property type="term" value="P:mRNA splicing, via spliceosome"/>
    <property type="evidence" value="ECO:0007669"/>
    <property type="project" value="UniProtKB-UniRule"/>
</dbReference>
<dbReference type="Proteomes" id="UP000324022">
    <property type="component" value="Unassembled WGS sequence"/>
</dbReference>
<feature type="compositionally biased region" description="Low complexity" evidence="10">
    <location>
        <begin position="70"/>
        <end position="90"/>
    </location>
</feature>
<accession>A0A5C3DUA5</accession>
<evidence type="ECO:0000256" key="7">
    <source>
        <dbReference type="ARBA" id="ARBA00023187"/>
    </source>
</evidence>
<keyword evidence="7 9" id="KW-0508">mRNA splicing</keyword>
<comment type="subunit">
    <text evidence="9">May be part of a spliceosome complex.</text>
</comment>
<evidence type="ECO:0000256" key="1">
    <source>
        <dbReference type="ARBA" id="ARBA00003777"/>
    </source>
</evidence>
<dbReference type="Pfam" id="PF08231">
    <property type="entry name" value="SYF2"/>
    <property type="match status" value="1"/>
</dbReference>
<dbReference type="GO" id="GO:0000974">
    <property type="term" value="C:Prp19 complex"/>
    <property type="evidence" value="ECO:0007669"/>
    <property type="project" value="TreeGrafter"/>
</dbReference>
<organism evidence="11 12">
    <name type="scientific">Ustilago trichophora</name>
    <dbReference type="NCBI Taxonomy" id="86804"/>
    <lineage>
        <taxon>Eukaryota</taxon>
        <taxon>Fungi</taxon>
        <taxon>Dikarya</taxon>
        <taxon>Basidiomycota</taxon>
        <taxon>Ustilaginomycotina</taxon>
        <taxon>Ustilaginomycetes</taxon>
        <taxon>Ustilaginales</taxon>
        <taxon>Ustilaginaceae</taxon>
        <taxon>Ustilago</taxon>
    </lineage>
</organism>
<reference evidence="11 12" key="1">
    <citation type="submission" date="2018-03" db="EMBL/GenBank/DDBJ databases">
        <authorList>
            <person name="Guldener U."/>
        </authorList>
    </citation>
    <scope>NUCLEOTIDE SEQUENCE [LARGE SCALE GENOMIC DNA]</scope>
    <source>
        <strain evidence="11 12">NBRC100155</strain>
    </source>
</reference>
<evidence type="ECO:0000256" key="6">
    <source>
        <dbReference type="ARBA" id="ARBA00022728"/>
    </source>
</evidence>
<comment type="function">
    <text evidence="1 9">Involved in pre-mRNA splicing.</text>
</comment>
<feature type="compositionally biased region" description="Basic and acidic residues" evidence="10">
    <location>
        <begin position="10"/>
        <end position="24"/>
    </location>
</feature>
<evidence type="ECO:0000256" key="4">
    <source>
        <dbReference type="ARBA" id="ARBA00014745"/>
    </source>
</evidence>
<dbReference type="InterPro" id="IPR013260">
    <property type="entry name" value="mRNA_splic_SYF2"/>
</dbReference>
<name>A0A5C3DUA5_9BASI</name>
<evidence type="ECO:0000256" key="10">
    <source>
        <dbReference type="SAM" id="MobiDB-lite"/>
    </source>
</evidence>
<evidence type="ECO:0000256" key="9">
    <source>
        <dbReference type="RuleBase" id="RU367148"/>
    </source>
</evidence>
<dbReference type="EMBL" id="OOIN01000002">
    <property type="protein sequence ID" value="SPO20801.1"/>
    <property type="molecule type" value="Genomic_DNA"/>
</dbReference>
<dbReference type="GO" id="GO:0071013">
    <property type="term" value="C:catalytic step 2 spliceosome"/>
    <property type="evidence" value="ECO:0007669"/>
    <property type="project" value="TreeGrafter"/>
</dbReference>
<dbReference type="PANTHER" id="PTHR13264">
    <property type="entry name" value="GCIP-INTERACTING PROTEIN P29"/>
    <property type="match status" value="1"/>
</dbReference>
<evidence type="ECO:0000313" key="12">
    <source>
        <dbReference type="Proteomes" id="UP000324022"/>
    </source>
</evidence>
<keyword evidence="6 9" id="KW-0747">Spliceosome</keyword>
<sequence length="341" mass="38286">MPPRRTRATKKADDHQDTPDEVKVVESCSTAPLSATDEKQQETTSSDASTMTATRSKGKSRAARHQPLLSETAAPSSSEAVSSNPEAAEPSSPPPSSSSSKPTITMEDRQARLSALRAKMASSTKANRKAILSEQSRSRTIASELKSSSASRKIQKAEQILEERDLRESGQDVERYRNMHYSLEDSEAWDAKIEEKERRKDRGPGDFGDAAERAYQRQVRMLKPDVAAYRQSKSESEALKANSPASSALIKVKGKGKDETQSDELHYGTHKPSDDAIDRVVNHLNHQRQIIQNRSRRRHDDPDAEVNYINDSNRHFNKKLKRFYDKQTQEIRENLERGTAL</sequence>
<keyword evidence="5 9" id="KW-0507">mRNA processing</keyword>
<gene>
    <name evidence="11" type="ORF">UTRI_00278</name>
</gene>
<evidence type="ECO:0000256" key="5">
    <source>
        <dbReference type="ARBA" id="ARBA00022664"/>
    </source>
</evidence>
<proteinExistence type="inferred from homology"/>
<evidence type="ECO:0000313" key="11">
    <source>
        <dbReference type="EMBL" id="SPO20801.1"/>
    </source>
</evidence>
<dbReference type="OrthoDB" id="199717at2759"/>
<dbReference type="PANTHER" id="PTHR13264:SF5">
    <property type="entry name" value="PRE-MRNA-SPLICING FACTOR SYF2"/>
    <property type="match status" value="1"/>
</dbReference>
<feature type="region of interest" description="Disordered" evidence="10">
    <location>
        <begin position="1"/>
        <end position="156"/>
    </location>
</feature>
<keyword evidence="8 9" id="KW-0539">Nucleus</keyword>
<comment type="similarity">
    <text evidence="3 9">Belongs to the SYF2 family.</text>
</comment>
<comment type="subcellular location">
    <subcellularLocation>
        <location evidence="2 9">Nucleus</location>
    </subcellularLocation>
</comment>
<feature type="compositionally biased region" description="Low complexity" evidence="10">
    <location>
        <begin position="43"/>
        <end position="55"/>
    </location>
</feature>
<feature type="region of interest" description="Disordered" evidence="10">
    <location>
        <begin position="234"/>
        <end position="274"/>
    </location>
</feature>
<feature type="compositionally biased region" description="Polar residues" evidence="10">
    <location>
        <begin position="133"/>
        <end position="152"/>
    </location>
</feature>
<dbReference type="AlphaFoldDB" id="A0A5C3DUA5"/>
<protein>
    <recommendedName>
        <fullName evidence="4 9">Pre-mRNA-splicing factor SYF2</fullName>
    </recommendedName>
</protein>
<feature type="compositionally biased region" description="Basic and acidic residues" evidence="10">
    <location>
        <begin position="255"/>
        <end position="274"/>
    </location>
</feature>